<name>A0ABU2CLT6_9MICO</name>
<feature type="transmembrane region" description="Helical" evidence="1">
    <location>
        <begin position="112"/>
        <end position="131"/>
    </location>
</feature>
<organism evidence="2 3">
    <name type="scientific">Promicromonospora iranensis</name>
    <dbReference type="NCBI Taxonomy" id="1105144"/>
    <lineage>
        <taxon>Bacteria</taxon>
        <taxon>Bacillati</taxon>
        <taxon>Actinomycetota</taxon>
        <taxon>Actinomycetes</taxon>
        <taxon>Micrococcales</taxon>
        <taxon>Promicromonosporaceae</taxon>
        <taxon>Promicromonospora</taxon>
    </lineage>
</organism>
<keyword evidence="1" id="KW-1133">Transmembrane helix</keyword>
<evidence type="ECO:0000256" key="1">
    <source>
        <dbReference type="SAM" id="Phobius"/>
    </source>
</evidence>
<comment type="caution">
    <text evidence="2">The sequence shown here is derived from an EMBL/GenBank/DDBJ whole genome shotgun (WGS) entry which is preliminary data.</text>
</comment>
<proteinExistence type="predicted"/>
<reference evidence="2 3" key="1">
    <citation type="submission" date="2023-07" db="EMBL/GenBank/DDBJ databases">
        <title>Sequencing the genomes of 1000 actinobacteria strains.</title>
        <authorList>
            <person name="Klenk H.-P."/>
        </authorList>
    </citation>
    <scope>NUCLEOTIDE SEQUENCE [LARGE SCALE GENOMIC DNA]</scope>
    <source>
        <strain evidence="2 3">DSM 45554</strain>
    </source>
</reference>
<keyword evidence="1" id="KW-0812">Transmembrane</keyword>
<accession>A0ABU2CLT6</accession>
<gene>
    <name evidence="2" type="ORF">J2S48_001642</name>
</gene>
<evidence type="ECO:0000313" key="2">
    <source>
        <dbReference type="EMBL" id="MDR7382127.1"/>
    </source>
</evidence>
<keyword evidence="3" id="KW-1185">Reference proteome</keyword>
<protein>
    <recommendedName>
        <fullName evidence="4">Transmembrane protein</fullName>
    </recommendedName>
</protein>
<dbReference type="Proteomes" id="UP001183585">
    <property type="component" value="Unassembled WGS sequence"/>
</dbReference>
<feature type="transmembrane region" description="Helical" evidence="1">
    <location>
        <begin position="80"/>
        <end position="100"/>
    </location>
</feature>
<feature type="transmembrane region" description="Helical" evidence="1">
    <location>
        <begin position="21"/>
        <end position="43"/>
    </location>
</feature>
<evidence type="ECO:0008006" key="4">
    <source>
        <dbReference type="Google" id="ProtNLM"/>
    </source>
</evidence>
<dbReference type="EMBL" id="JAVDYE010000001">
    <property type="protein sequence ID" value="MDR7382127.1"/>
    <property type="molecule type" value="Genomic_DNA"/>
</dbReference>
<feature type="transmembrane region" description="Helical" evidence="1">
    <location>
        <begin position="49"/>
        <end position="68"/>
    </location>
</feature>
<keyword evidence="1" id="KW-0472">Membrane</keyword>
<evidence type="ECO:0000313" key="3">
    <source>
        <dbReference type="Proteomes" id="UP001183585"/>
    </source>
</evidence>
<sequence>MTPEQARELLASVPRKPRRQLTPVDHVCAVATIVLAFVAGLLALGGHPWWAALPATGALVVSHSWLSARQRRVNEPRLRATLLVSIAFTTWLLIPIWRGITRGETIPFPEAFLFAGLAPIAWLVFYLILLIRR</sequence>
<dbReference type="RefSeq" id="WP_274996485.1">
    <property type="nucleotide sequence ID" value="NZ_JAJQQP010000012.1"/>
</dbReference>